<dbReference type="Proteomes" id="UP000001865">
    <property type="component" value="Chromosome"/>
</dbReference>
<name>A0A0N1QTJ4_SALSV</name>
<dbReference type="AlphaFoldDB" id="A0A0N1QTJ4"/>
<dbReference type="EMBL" id="CP001127">
    <property type="protein sequence ID" value="ACF89343.1"/>
    <property type="molecule type" value="Genomic_DNA"/>
</dbReference>
<organism evidence="1 2">
    <name type="scientific">Salmonella schwarzengrund (strain CVM19633)</name>
    <dbReference type="NCBI Taxonomy" id="439843"/>
    <lineage>
        <taxon>Bacteria</taxon>
        <taxon>Pseudomonadati</taxon>
        <taxon>Pseudomonadota</taxon>
        <taxon>Gammaproteobacteria</taxon>
        <taxon>Enterobacterales</taxon>
        <taxon>Enterobacteriaceae</taxon>
        <taxon>Salmonella</taxon>
    </lineage>
</organism>
<dbReference type="KEGG" id="sew:SeSA_A0656"/>
<dbReference type="RefSeq" id="WP_000006601.1">
    <property type="nucleotide sequence ID" value="NC_011094.1"/>
</dbReference>
<proteinExistence type="predicted"/>
<evidence type="ECO:0000313" key="2">
    <source>
        <dbReference type="Proteomes" id="UP000001865"/>
    </source>
</evidence>
<accession>A0A0N1QTJ4</accession>
<reference evidence="1 2" key="1">
    <citation type="journal article" date="2011" name="J. Bacteriol.">
        <title>Comparative genomics of 28 Salmonella enterica isolates: evidence for CRISPR-mediated adaptive sublineage evolution.</title>
        <authorList>
            <person name="Fricke W.F."/>
            <person name="Mammel M.K."/>
            <person name="McDermott P.F."/>
            <person name="Tartera C."/>
            <person name="White D.G."/>
            <person name="Leclerc J.E."/>
            <person name="Ravel J."/>
            <person name="Cebula T.A."/>
        </authorList>
    </citation>
    <scope>NUCLEOTIDE SEQUENCE [LARGE SCALE GENOMIC DNA]</scope>
    <source>
        <strain evidence="1 2">CVM19633</strain>
    </source>
</reference>
<gene>
    <name evidence="1" type="ordered locus">SeSA_A0656</name>
</gene>
<protein>
    <submittedName>
        <fullName evidence="1">Uncharacterized protein</fullName>
    </submittedName>
</protein>
<sequence length="137" mass="15236">MSFASQSTQQIFPFPADVAYEKLIEAIPEVGMSIKQKDDILRRVSVSAGISLFSWGENVSIVVNADGEKSCIVGIDSSLKLGVNVTGAHRHQKNFDKIIYALSNKLKEWQRQQPLDLGPEKTDEDYLEEARKKAGLI</sequence>
<evidence type="ECO:0000313" key="1">
    <source>
        <dbReference type="EMBL" id="ACF89343.1"/>
    </source>
</evidence>
<dbReference type="HOGENOM" id="CLU_1862525_0_0_6"/>